<keyword evidence="3" id="KW-0235">DNA replication</keyword>
<dbReference type="InterPro" id="IPR004150">
    <property type="entry name" value="NAD_DNA_ligase_OB"/>
</dbReference>
<proteinExistence type="predicted"/>
<dbReference type="Pfam" id="PF01653">
    <property type="entry name" value="DNA_ligase_aden"/>
    <property type="match status" value="1"/>
</dbReference>
<reference evidence="7" key="1">
    <citation type="journal article" date="2020" name="Nature">
        <title>Giant virus diversity and host interactions through global metagenomics.</title>
        <authorList>
            <person name="Schulz F."/>
            <person name="Roux S."/>
            <person name="Paez-Espino D."/>
            <person name="Jungbluth S."/>
            <person name="Walsh D.A."/>
            <person name="Denef V.J."/>
            <person name="McMahon K.D."/>
            <person name="Konstantinidis K.T."/>
            <person name="Eloe-Fadrosh E.A."/>
            <person name="Kyrpides N.C."/>
            <person name="Woyke T."/>
        </authorList>
    </citation>
    <scope>NUCLEOTIDE SEQUENCE</scope>
    <source>
        <strain evidence="7">GVMAG-M-3300010160-4</strain>
    </source>
</reference>
<dbReference type="InterPro" id="IPR012340">
    <property type="entry name" value="NA-bd_OB-fold"/>
</dbReference>
<dbReference type="SUPFAM" id="SSF56091">
    <property type="entry name" value="DNA ligase/mRNA capping enzyme, catalytic domain"/>
    <property type="match status" value="1"/>
</dbReference>
<dbReference type="InterPro" id="IPR013840">
    <property type="entry name" value="DNAligase_N"/>
</dbReference>
<dbReference type="InterPro" id="IPR013839">
    <property type="entry name" value="DNAligase_adenylation"/>
</dbReference>
<dbReference type="SMART" id="SM00532">
    <property type="entry name" value="LIGANc"/>
    <property type="match status" value="1"/>
</dbReference>
<dbReference type="GO" id="GO:0003911">
    <property type="term" value="F:DNA ligase (NAD+) activity"/>
    <property type="evidence" value="ECO:0007669"/>
    <property type="project" value="UniProtKB-EC"/>
</dbReference>
<dbReference type="InterPro" id="IPR036420">
    <property type="entry name" value="BRCT_dom_sf"/>
</dbReference>
<dbReference type="SUPFAM" id="SSF50249">
    <property type="entry name" value="Nucleic acid-binding proteins"/>
    <property type="match status" value="1"/>
</dbReference>
<evidence type="ECO:0000259" key="6">
    <source>
        <dbReference type="PROSITE" id="PS50172"/>
    </source>
</evidence>
<evidence type="ECO:0000256" key="2">
    <source>
        <dbReference type="ARBA" id="ARBA00022598"/>
    </source>
</evidence>
<evidence type="ECO:0000313" key="7">
    <source>
        <dbReference type="EMBL" id="QHS90048.1"/>
    </source>
</evidence>
<accession>A0A6C0BF60</accession>
<comment type="catalytic activity">
    <reaction evidence="5">
        <text>NAD(+) + (deoxyribonucleotide)n-3'-hydroxyl + 5'-phospho-(deoxyribonucleotide)m = (deoxyribonucleotide)n+m + AMP + beta-nicotinamide D-nucleotide.</text>
        <dbReference type="EC" id="6.5.1.2"/>
    </reaction>
</comment>
<evidence type="ECO:0000256" key="3">
    <source>
        <dbReference type="ARBA" id="ARBA00022705"/>
    </source>
</evidence>
<name>A0A6C0BF60_9ZZZZ</name>
<dbReference type="Gene3D" id="3.40.50.10190">
    <property type="entry name" value="BRCT domain"/>
    <property type="match status" value="1"/>
</dbReference>
<dbReference type="GO" id="GO:0006260">
    <property type="term" value="P:DNA replication"/>
    <property type="evidence" value="ECO:0007669"/>
    <property type="project" value="UniProtKB-KW"/>
</dbReference>
<dbReference type="EC" id="6.5.1.2" evidence="1"/>
<dbReference type="EMBL" id="MN739124">
    <property type="protein sequence ID" value="QHS90048.1"/>
    <property type="molecule type" value="Genomic_DNA"/>
</dbReference>
<feature type="domain" description="BRCT" evidence="6">
    <location>
        <begin position="576"/>
        <end position="660"/>
    </location>
</feature>
<protein>
    <recommendedName>
        <fullName evidence="1">DNA ligase (NAD(+))</fullName>
        <ecNumber evidence="1">6.5.1.2</ecNumber>
    </recommendedName>
</protein>
<dbReference type="Pfam" id="PF03120">
    <property type="entry name" value="OB_DNA_ligase"/>
    <property type="match status" value="1"/>
</dbReference>
<dbReference type="Gene3D" id="2.40.50.140">
    <property type="entry name" value="Nucleic acid-binding proteins"/>
    <property type="match status" value="1"/>
</dbReference>
<organism evidence="7">
    <name type="scientific">viral metagenome</name>
    <dbReference type="NCBI Taxonomy" id="1070528"/>
    <lineage>
        <taxon>unclassified sequences</taxon>
        <taxon>metagenomes</taxon>
        <taxon>organismal metagenomes</taxon>
    </lineage>
</organism>
<dbReference type="PROSITE" id="PS50172">
    <property type="entry name" value="BRCT"/>
    <property type="match status" value="1"/>
</dbReference>
<sequence>MESNMDYKSTINSNAIEQKINTNGLQFSLDNIKSIEELKIYLNYLQEVYNNTGQEIVSDETFDSLVTYYEKMSGLEYKVIGAKPRDKAEPLPRPAPSLDKAKGVSGKKDYQRFYDRYENDITYLDKLDGISLEIEWKVINGQIKINIWKRGDGELGPNVSHIANFLKLPPINFNFLIRGELCMSDKVFDSLNDYLLSSGKKAKNSRSVVNGATNKIDSDGVVISNCTFIAFFIYDYPNYSPMTIVQMLDIFKQLGFTTCSYITVPKSVASFEYGIRYLKERREKTEYRIDGVVAYFNIPLSYPTENENPNYAIAVKEDSMAITKVICNNWNLTSKDGYLTPVVMIEPVEILGSIVSYITMHNARMVIDNKVDKGAIIIVGLGGDVIPRFYETITPAPILYAPIIPTEWNERGVELRAINADQYVQVKCCKIKYFLSCLGVKKWGLITIWKLYHGGFTTIGKIIRTNIQQLMEADGVKYDGALGLYDELQKGIKKVTVPKIMAGSCIFGEGLGDGIAEKFITNFPNWKIATPSYEEILTKKDFGPARAKMFSTKLDQFKDWLNDHPELEGITIEKVRKNNMLQGYVFIFTGFTDNVANADIKSYGGIVKEKHWTNDVNVVVASNVNKKSDKSDKARESNGRIRLISREDLMRWLTQIRLNS</sequence>
<dbReference type="GO" id="GO:0006281">
    <property type="term" value="P:DNA repair"/>
    <property type="evidence" value="ECO:0007669"/>
    <property type="project" value="InterPro"/>
</dbReference>
<dbReference type="InterPro" id="IPR001357">
    <property type="entry name" value="BRCT_dom"/>
</dbReference>
<keyword evidence="4" id="KW-0520">NAD</keyword>
<evidence type="ECO:0000256" key="4">
    <source>
        <dbReference type="ARBA" id="ARBA00023027"/>
    </source>
</evidence>
<dbReference type="Gene3D" id="3.30.470.30">
    <property type="entry name" value="DNA ligase/mRNA capping enzyme"/>
    <property type="match status" value="1"/>
</dbReference>
<evidence type="ECO:0000256" key="5">
    <source>
        <dbReference type="ARBA" id="ARBA00034005"/>
    </source>
</evidence>
<dbReference type="AlphaFoldDB" id="A0A6C0BF60"/>
<evidence type="ECO:0000256" key="1">
    <source>
        <dbReference type="ARBA" id="ARBA00012722"/>
    </source>
</evidence>
<keyword evidence="2" id="KW-0436">Ligase</keyword>